<dbReference type="InterPro" id="IPR041468">
    <property type="entry name" value="HTH_ParB/Spo0J"/>
</dbReference>
<evidence type="ECO:0000313" key="6">
    <source>
        <dbReference type="EMBL" id="MBC8537042.1"/>
    </source>
</evidence>
<dbReference type="Pfam" id="PF02195">
    <property type="entry name" value="ParB_N"/>
    <property type="match status" value="1"/>
</dbReference>
<dbReference type="InterPro" id="IPR050336">
    <property type="entry name" value="Chromosome_partition/occlusion"/>
</dbReference>
<evidence type="ECO:0000259" key="5">
    <source>
        <dbReference type="SMART" id="SM00470"/>
    </source>
</evidence>
<dbReference type="Pfam" id="PF17762">
    <property type="entry name" value="HTH_ParB"/>
    <property type="match status" value="1"/>
</dbReference>
<evidence type="ECO:0000313" key="7">
    <source>
        <dbReference type="Proteomes" id="UP000620366"/>
    </source>
</evidence>
<dbReference type="Gene3D" id="1.10.10.2830">
    <property type="match status" value="1"/>
</dbReference>
<dbReference type="EMBL" id="JACRSP010000005">
    <property type="protein sequence ID" value="MBC8537042.1"/>
    <property type="molecule type" value="Genomic_DNA"/>
</dbReference>
<gene>
    <name evidence="6" type="ORF">H8695_10115</name>
</gene>
<comment type="similarity">
    <text evidence="2">Belongs to the ParB family.</text>
</comment>
<organism evidence="6 7">
    <name type="scientific">Feifania hominis</name>
    <dbReference type="NCBI Taxonomy" id="2763660"/>
    <lineage>
        <taxon>Bacteria</taxon>
        <taxon>Bacillati</taxon>
        <taxon>Bacillota</taxon>
        <taxon>Clostridia</taxon>
        <taxon>Eubacteriales</taxon>
        <taxon>Feifaniaceae</taxon>
        <taxon>Feifania</taxon>
    </lineage>
</organism>
<name>A0A926DFS6_9FIRM</name>
<keyword evidence="4" id="KW-0238">DNA-binding</keyword>
<feature type="domain" description="ParB-like N-terminal" evidence="5">
    <location>
        <begin position="13"/>
        <end position="103"/>
    </location>
</feature>
<dbReference type="PANTHER" id="PTHR33375">
    <property type="entry name" value="CHROMOSOME-PARTITIONING PROTEIN PARB-RELATED"/>
    <property type="match status" value="1"/>
</dbReference>
<dbReference type="FunFam" id="3.90.1530.30:FF:000001">
    <property type="entry name" value="Chromosome partitioning protein ParB"/>
    <property type="match status" value="1"/>
</dbReference>
<accession>A0A926DFS6</accession>
<dbReference type="AlphaFoldDB" id="A0A926DFS6"/>
<comment type="caution">
    <text evidence="6">The sequence shown here is derived from an EMBL/GenBank/DDBJ whole genome shotgun (WGS) entry which is preliminary data.</text>
</comment>
<dbReference type="PANTHER" id="PTHR33375:SF1">
    <property type="entry name" value="CHROMOSOME-PARTITIONING PROTEIN PARB-RELATED"/>
    <property type="match status" value="1"/>
</dbReference>
<dbReference type="Proteomes" id="UP000620366">
    <property type="component" value="Unassembled WGS sequence"/>
</dbReference>
<dbReference type="GO" id="GO:0005694">
    <property type="term" value="C:chromosome"/>
    <property type="evidence" value="ECO:0007669"/>
    <property type="project" value="TreeGrafter"/>
</dbReference>
<dbReference type="RefSeq" id="WP_249301245.1">
    <property type="nucleotide sequence ID" value="NZ_JACRSP010000005.1"/>
</dbReference>
<dbReference type="GO" id="GO:0009295">
    <property type="term" value="C:nucleoid"/>
    <property type="evidence" value="ECO:0007669"/>
    <property type="project" value="UniProtKB-SubCell"/>
</dbReference>
<evidence type="ECO:0000256" key="4">
    <source>
        <dbReference type="ARBA" id="ARBA00023125"/>
    </source>
</evidence>
<evidence type="ECO:0000256" key="3">
    <source>
        <dbReference type="ARBA" id="ARBA00022829"/>
    </source>
</evidence>
<dbReference type="SUPFAM" id="SSF109709">
    <property type="entry name" value="KorB DNA-binding domain-like"/>
    <property type="match status" value="1"/>
</dbReference>
<dbReference type="InterPro" id="IPR004437">
    <property type="entry name" value="ParB/RepB/Spo0J"/>
</dbReference>
<dbReference type="SUPFAM" id="SSF110849">
    <property type="entry name" value="ParB/Sulfiredoxin"/>
    <property type="match status" value="1"/>
</dbReference>
<evidence type="ECO:0000256" key="1">
    <source>
        <dbReference type="ARBA" id="ARBA00004453"/>
    </source>
</evidence>
<dbReference type="CDD" id="cd16393">
    <property type="entry name" value="SPO0J_N"/>
    <property type="match status" value="1"/>
</dbReference>
<dbReference type="InterPro" id="IPR003115">
    <property type="entry name" value="ParB_N"/>
</dbReference>
<sequence>MLEFLRRDAARVRNLPIERIRTNPYQPRRHFNKRDLAELSESIAQYGVLQPLLVRPAEGGDYELISGERRLRASALAGLREVPCILHEVEDDLSSIYAIIENIQRADLNFFEEAAAIEKLITTFGLTQEQAARRLSKSQSAVANKLRLLRLDPEVKETILLHGLTERHARALLRLGDPDLQKRALLKVCDQGLNVSETEALCESLLNPPAQPKKVVLIKDVRIFLNTINHALKVMKQSGIAARSDRTETAEYIEYSIRIPKG</sequence>
<dbReference type="NCBIfam" id="TIGR00180">
    <property type="entry name" value="parB_part"/>
    <property type="match status" value="1"/>
</dbReference>
<dbReference type="FunFam" id="1.10.10.2830:FF:000001">
    <property type="entry name" value="Chromosome partitioning protein ParB"/>
    <property type="match status" value="1"/>
</dbReference>
<dbReference type="Gene3D" id="3.90.1530.30">
    <property type="match status" value="1"/>
</dbReference>
<evidence type="ECO:0000256" key="2">
    <source>
        <dbReference type="ARBA" id="ARBA00006295"/>
    </source>
</evidence>
<comment type="subcellular location">
    <subcellularLocation>
        <location evidence="1">Cytoplasm</location>
        <location evidence="1">Nucleoid</location>
    </subcellularLocation>
</comment>
<dbReference type="SMART" id="SM00470">
    <property type="entry name" value="ParB"/>
    <property type="match status" value="1"/>
</dbReference>
<keyword evidence="3" id="KW-0159">Chromosome partition</keyword>
<dbReference type="GO" id="GO:0007059">
    <property type="term" value="P:chromosome segregation"/>
    <property type="evidence" value="ECO:0007669"/>
    <property type="project" value="UniProtKB-KW"/>
</dbReference>
<reference evidence="6" key="1">
    <citation type="submission" date="2020-08" db="EMBL/GenBank/DDBJ databases">
        <title>Genome public.</title>
        <authorList>
            <person name="Liu C."/>
            <person name="Sun Q."/>
        </authorList>
    </citation>
    <scope>NUCLEOTIDE SEQUENCE</scope>
    <source>
        <strain evidence="6">BX7</strain>
    </source>
</reference>
<protein>
    <submittedName>
        <fullName evidence="6">ParB/RepB/Spo0J family partition protein</fullName>
    </submittedName>
</protein>
<proteinExistence type="inferred from homology"/>
<dbReference type="InterPro" id="IPR036086">
    <property type="entry name" value="ParB/Sulfiredoxin_sf"/>
</dbReference>
<dbReference type="GO" id="GO:0003677">
    <property type="term" value="F:DNA binding"/>
    <property type="evidence" value="ECO:0007669"/>
    <property type="project" value="UniProtKB-KW"/>
</dbReference>
<keyword evidence="7" id="KW-1185">Reference proteome</keyword>